<dbReference type="VEuPathDB" id="FungiDB:GMDG_05412"/>
<dbReference type="EMBL" id="KV441388">
    <property type="protein sequence ID" value="OAF61740.1"/>
    <property type="molecule type" value="Genomic_DNA"/>
</dbReference>
<evidence type="ECO:0000259" key="1">
    <source>
        <dbReference type="Pfam" id="PF07000"/>
    </source>
</evidence>
<dbReference type="AlphaFoldDB" id="A0A177AIY1"/>
<protein>
    <recommendedName>
        <fullName evidence="1">DUF1308 domain-containing protein</fullName>
    </recommendedName>
</protein>
<dbReference type="PANTHER" id="PTHR13379">
    <property type="entry name" value="UNCHARACTERIZED DUF1308"/>
    <property type="match status" value="1"/>
</dbReference>
<dbReference type="GeneID" id="36284476"/>
<sequence length="514" mass="57921">MSENNERQDSSVDVSSQLSKLDLEGGAEQGQDLLDRCRVLVDELEVFQNYLQDEKKETAELRHFKSSVKTEYKLLKKLCKSDPTVPKSAHTLRSSNFPFYAAVWDAAKGCTGVVALGKRFHWPSPVNLRRGEKVQSTSGSVHKRSNVLVDIVAQDGLEWVKVSTLTEKRILFDIAKAGWIVDSSSDEEYDSGADSSSSVQAEGLLKQAEGFVAASRAARVRYRHPKIRMVLPKIPRNCVREVEAILGQIEGMGIQIQRSDDFKPAPPLADVLDRVAVNPFSGFTDPVNIDCTILLALVSDLSHCPVETEEWHHRAVKRQIEMERDDQLLPKSLWPACGSRKLLCTREAAQRMHEIVDLIGTDLEKRRRDFILDRDGTAELTCEQRVTRLQELSTHRIPQELKLPIDVVEVDIPDMERRIGPMAIEVSKVFSVINQSVFLYGWSNNMTTISSNRTVAKEIETLVENGRKCDSDKGPNIWLCPTARSLVGKEKTRRIGITDEITCFKKLPEIEMVQ</sequence>
<dbReference type="OrthoDB" id="441890at2759"/>
<gene>
    <name evidence="2" type="ORF">VC83_01386</name>
</gene>
<dbReference type="Pfam" id="PF07000">
    <property type="entry name" value="DUF1308"/>
    <property type="match status" value="1"/>
</dbReference>
<evidence type="ECO:0000313" key="2">
    <source>
        <dbReference type="EMBL" id="OAF61740.1"/>
    </source>
</evidence>
<accession>A0A177AIY1</accession>
<dbReference type="Proteomes" id="UP000077154">
    <property type="component" value="Unassembled WGS sequence"/>
</dbReference>
<reference evidence="2" key="1">
    <citation type="submission" date="2016-03" db="EMBL/GenBank/DDBJ databases">
        <title>Updated assembly of Pseudogymnoascus destructans, the fungus causing white-nose syndrome of bats.</title>
        <authorList>
            <person name="Palmer J.M."/>
            <person name="Drees K.P."/>
            <person name="Foster J.T."/>
            <person name="Lindner D.L."/>
        </authorList>
    </citation>
    <scope>NUCLEOTIDE SEQUENCE [LARGE SCALE GENOMIC DNA]</scope>
    <source>
        <strain evidence="2">20631-21</strain>
    </source>
</reference>
<dbReference type="InterPro" id="IPR010733">
    <property type="entry name" value="DUF1308"/>
</dbReference>
<dbReference type="PANTHER" id="PTHR13379:SF0">
    <property type="entry name" value="UPF0415 PROTEIN C7ORF25"/>
    <property type="match status" value="1"/>
</dbReference>
<feature type="domain" description="DUF1308" evidence="1">
    <location>
        <begin position="287"/>
        <end position="372"/>
    </location>
</feature>
<name>A0A177AIY1_9PEZI</name>
<proteinExistence type="predicted"/>
<dbReference type="eggNOG" id="KOG4529">
    <property type="taxonomic scope" value="Eukaryota"/>
</dbReference>
<dbReference type="RefSeq" id="XP_024327014.1">
    <property type="nucleotide sequence ID" value="XM_024465065.1"/>
</dbReference>
<organism evidence="2">
    <name type="scientific">Pseudogymnoascus destructans</name>
    <dbReference type="NCBI Taxonomy" id="655981"/>
    <lineage>
        <taxon>Eukaryota</taxon>
        <taxon>Fungi</taxon>
        <taxon>Dikarya</taxon>
        <taxon>Ascomycota</taxon>
        <taxon>Pezizomycotina</taxon>
        <taxon>Leotiomycetes</taxon>
        <taxon>Thelebolales</taxon>
        <taxon>Thelebolaceae</taxon>
        <taxon>Pseudogymnoascus</taxon>
    </lineage>
</organism>